<dbReference type="RefSeq" id="WP_345716181.1">
    <property type="nucleotide sequence ID" value="NZ_BAABFP010000004.1"/>
</dbReference>
<dbReference type="GO" id="GO:0097266">
    <property type="term" value="F:phenylacetyl-CoA 1,2-epoxidase activity"/>
    <property type="evidence" value="ECO:0007669"/>
    <property type="project" value="UniProtKB-EC"/>
</dbReference>
<gene>
    <name evidence="1" type="primary">paaC</name>
    <name evidence="1" type="ORF">ACFQDO_09595</name>
</gene>
<dbReference type="InterPro" id="IPR052703">
    <property type="entry name" value="Aromatic_CoA_ox/epox"/>
</dbReference>
<dbReference type="PANTHER" id="PTHR30458:SF0">
    <property type="entry name" value="1,2-PHENYLACETYL-COA EPOXIDASE, SUBUNIT C"/>
    <property type="match status" value="1"/>
</dbReference>
<dbReference type="Proteomes" id="UP001596189">
    <property type="component" value="Unassembled WGS sequence"/>
</dbReference>
<dbReference type="InterPro" id="IPR011882">
    <property type="entry name" value="PaaC"/>
</dbReference>
<reference evidence="2" key="1">
    <citation type="journal article" date="2019" name="Int. J. Syst. Evol. Microbiol.">
        <title>The Global Catalogue of Microorganisms (GCM) 10K type strain sequencing project: providing services to taxonomists for standard genome sequencing and annotation.</title>
        <authorList>
            <consortium name="The Broad Institute Genomics Platform"/>
            <consortium name="The Broad Institute Genome Sequencing Center for Infectious Disease"/>
            <person name="Wu L."/>
            <person name="Ma J."/>
        </authorList>
    </citation>
    <scope>NUCLEOTIDE SEQUENCE [LARGE SCALE GENOMIC DNA]</scope>
    <source>
        <strain evidence="2">KACC 14249</strain>
    </source>
</reference>
<dbReference type="PANTHER" id="PTHR30458">
    <property type="entry name" value="PHENYLACETIC ACID DEGRADATION PROTEIN PAA"/>
    <property type="match status" value="1"/>
</dbReference>
<proteinExistence type="predicted"/>
<dbReference type="PIRSF" id="PIRSF037834">
    <property type="entry name" value="PA_CoA_Oase3"/>
    <property type="match status" value="1"/>
</dbReference>
<accession>A0ABW1JEB1</accession>
<dbReference type="InterPro" id="IPR012347">
    <property type="entry name" value="Ferritin-like"/>
</dbReference>
<sequence length="254" mass="27517">MSVPTDADVARYALALGDDALVLAQRCGQWITRAPQLEEDVALANIGLDLLGQGRALLEHAGSLEGEGRGEDELAYRRDADEFRNVRLVELDNGDFAVTMARLLAFSTYQLGLYTGLAGSADETIAGVAAKAVKEVTYHVDHAAEWVLRLGDGTDESHRRMQAGLELVWPYVAELFDPSTVDPELVAAGVAVDPSTLQDDWHATVLDVLTRATLTEPVQAPDTARGRRGEHTPALTKLLDEMQGLHRAHPGATW</sequence>
<comment type="caution">
    <text evidence="1">The sequence shown here is derived from an EMBL/GenBank/DDBJ whole genome shotgun (WGS) entry which is preliminary data.</text>
</comment>
<dbReference type="EC" id="1.14.13.149" evidence="1"/>
<dbReference type="InterPro" id="IPR009078">
    <property type="entry name" value="Ferritin-like_SF"/>
</dbReference>
<keyword evidence="2" id="KW-1185">Reference proteome</keyword>
<dbReference type="Gene3D" id="1.20.1260.10">
    <property type="match status" value="1"/>
</dbReference>
<organism evidence="1 2">
    <name type="scientific">Angustibacter luteus</name>
    <dbReference type="NCBI Taxonomy" id="658456"/>
    <lineage>
        <taxon>Bacteria</taxon>
        <taxon>Bacillati</taxon>
        <taxon>Actinomycetota</taxon>
        <taxon>Actinomycetes</taxon>
        <taxon>Kineosporiales</taxon>
        <taxon>Kineosporiaceae</taxon>
    </lineage>
</organism>
<dbReference type="Pfam" id="PF05138">
    <property type="entry name" value="PaaA_PaaC"/>
    <property type="match status" value="1"/>
</dbReference>
<dbReference type="EMBL" id="JBHSRD010000003">
    <property type="protein sequence ID" value="MFC6007381.1"/>
    <property type="molecule type" value="Genomic_DNA"/>
</dbReference>
<evidence type="ECO:0000313" key="2">
    <source>
        <dbReference type="Proteomes" id="UP001596189"/>
    </source>
</evidence>
<dbReference type="InterPro" id="IPR007814">
    <property type="entry name" value="PaaA_PaaC"/>
</dbReference>
<name>A0ABW1JEB1_9ACTN</name>
<dbReference type="SUPFAM" id="SSF47240">
    <property type="entry name" value="Ferritin-like"/>
    <property type="match status" value="1"/>
</dbReference>
<keyword evidence="1" id="KW-0560">Oxidoreductase</keyword>
<dbReference type="NCBIfam" id="TIGR02158">
    <property type="entry name" value="PA_CoA_Oxy3"/>
    <property type="match status" value="1"/>
</dbReference>
<evidence type="ECO:0000313" key="1">
    <source>
        <dbReference type="EMBL" id="MFC6007381.1"/>
    </source>
</evidence>
<protein>
    <submittedName>
        <fullName evidence="1">1,2-phenylacetyl-CoA epoxidase subunit PaaC</fullName>
        <ecNumber evidence="1">1.14.13.149</ecNumber>
    </submittedName>
</protein>